<dbReference type="Pfam" id="PF00583">
    <property type="entry name" value="Acetyltransf_1"/>
    <property type="match status" value="1"/>
</dbReference>
<dbReference type="EMBL" id="LCZJ02000019">
    <property type="protein sequence ID" value="KTD86702.1"/>
    <property type="molecule type" value="Genomic_DNA"/>
</dbReference>
<dbReference type="GO" id="GO:0016747">
    <property type="term" value="F:acyltransferase activity, transferring groups other than amino-acyl groups"/>
    <property type="evidence" value="ECO:0007669"/>
    <property type="project" value="InterPro"/>
</dbReference>
<dbReference type="AlphaFoldDB" id="A0A0W1AZE9"/>
<dbReference type="PANTHER" id="PTHR43420:SF44">
    <property type="entry name" value="ACETYLTRANSFERASE YPEA"/>
    <property type="match status" value="1"/>
</dbReference>
<dbReference type="PROSITE" id="PS51186">
    <property type="entry name" value="GNAT"/>
    <property type="match status" value="2"/>
</dbReference>
<comment type="caution">
    <text evidence="4">The sequence shown here is derived from an EMBL/GenBank/DDBJ whole genome shotgun (WGS) entry which is preliminary data.</text>
</comment>
<dbReference type="OrthoDB" id="4228396at2"/>
<gene>
    <name evidence="4" type="ORF">UQ64_14725</name>
</gene>
<dbReference type="PANTHER" id="PTHR43420">
    <property type="entry name" value="ACETYLTRANSFERASE"/>
    <property type="match status" value="1"/>
</dbReference>
<keyword evidence="5" id="KW-1185">Reference proteome</keyword>
<dbReference type="InterPro" id="IPR050680">
    <property type="entry name" value="YpeA/RimI_acetyltransf"/>
</dbReference>
<proteinExistence type="predicted"/>
<dbReference type="Proteomes" id="UP000054709">
    <property type="component" value="Unassembled WGS sequence"/>
</dbReference>
<protein>
    <recommendedName>
        <fullName evidence="3">N-acetyltransferase domain-containing protein</fullName>
    </recommendedName>
</protein>
<dbReference type="SUPFAM" id="SSF55729">
    <property type="entry name" value="Acyl-CoA N-acyltransferases (Nat)"/>
    <property type="match status" value="1"/>
</dbReference>
<sequence>MLIKSVEDLELQEFTNCFNEAFSDYVIPFQVSAEHLADKFAGAGVNYQMSFGAFDQDKQVAFVMHGIGDRNGERTAFNTGTGVVPLYRRRRLVEQIYRHAFPILKEHHIQKCLLEVIQSNDKAIKAYSAIGFQIQRELVCFKGRIDVTLPADHKHTFITTVRLEEFDWTAVHSYWNFEPSWEQSVHAILRNPHLYDVVTIREENKICGYAVIKSATGAVLQFGILQEKRNRGFGRSLFHWIGKRHSIITVNNVDKRDTNSIRFLQSVGLDVYIEQYEMEKDLS</sequence>
<evidence type="ECO:0000313" key="4">
    <source>
        <dbReference type="EMBL" id="KTD86702.1"/>
    </source>
</evidence>
<accession>A0A0W1AZE9</accession>
<feature type="domain" description="N-acetyltransferase" evidence="3">
    <location>
        <begin position="1"/>
        <end position="152"/>
    </location>
</feature>
<evidence type="ECO:0000259" key="3">
    <source>
        <dbReference type="PROSITE" id="PS51186"/>
    </source>
</evidence>
<dbReference type="Gene3D" id="3.40.630.30">
    <property type="match status" value="2"/>
</dbReference>
<keyword evidence="1" id="KW-0808">Transferase</keyword>
<organism evidence="4 5">
    <name type="scientific">Paenibacillus etheri</name>
    <dbReference type="NCBI Taxonomy" id="1306852"/>
    <lineage>
        <taxon>Bacteria</taxon>
        <taxon>Bacillati</taxon>
        <taxon>Bacillota</taxon>
        <taxon>Bacilli</taxon>
        <taxon>Bacillales</taxon>
        <taxon>Paenibacillaceae</taxon>
        <taxon>Paenibacillus</taxon>
    </lineage>
</organism>
<keyword evidence="2" id="KW-0012">Acyltransferase</keyword>
<feature type="domain" description="N-acetyltransferase" evidence="3">
    <location>
        <begin position="158"/>
        <end position="283"/>
    </location>
</feature>
<dbReference type="InterPro" id="IPR000182">
    <property type="entry name" value="GNAT_dom"/>
</dbReference>
<dbReference type="InterPro" id="IPR016181">
    <property type="entry name" value="Acyl_CoA_acyltransferase"/>
</dbReference>
<evidence type="ECO:0000313" key="5">
    <source>
        <dbReference type="Proteomes" id="UP000054709"/>
    </source>
</evidence>
<dbReference type="RefSeq" id="WP_060623590.1">
    <property type="nucleotide sequence ID" value="NZ_LCZJ02000019.1"/>
</dbReference>
<evidence type="ECO:0000256" key="1">
    <source>
        <dbReference type="ARBA" id="ARBA00022679"/>
    </source>
</evidence>
<name>A0A0W1AZE9_9BACL</name>
<reference evidence="4 5" key="1">
    <citation type="journal article" date="2015" name="Int. Biodeterior. Biodegradation">
        <title>Physiological and genetic screening methods for the isolation of methyl tert-butyl ether-degrading bacteria for bioremediation purposes.</title>
        <authorList>
            <person name="Guisado I.M."/>
            <person name="Purswani J."/>
            <person name="Gonzalez Lopez J."/>
            <person name="Pozo C."/>
        </authorList>
    </citation>
    <scope>NUCLEOTIDE SEQUENCE [LARGE SCALE GENOMIC DNA]</scope>
    <source>
        <strain evidence="4 5">SH7</strain>
    </source>
</reference>
<evidence type="ECO:0000256" key="2">
    <source>
        <dbReference type="ARBA" id="ARBA00023315"/>
    </source>
</evidence>